<evidence type="ECO:0000256" key="6">
    <source>
        <dbReference type="SAM" id="Phobius"/>
    </source>
</evidence>
<dbReference type="PANTHER" id="PTHR43124">
    <property type="entry name" value="PURINE EFFLUX PUMP PBUE"/>
    <property type="match status" value="1"/>
</dbReference>
<dbReference type="Pfam" id="PF07690">
    <property type="entry name" value="MFS_1"/>
    <property type="match status" value="2"/>
</dbReference>
<evidence type="ECO:0000313" key="8">
    <source>
        <dbReference type="EMBL" id="AQQ59667.1"/>
    </source>
</evidence>
<feature type="transmembrane region" description="Helical" evidence="6">
    <location>
        <begin position="285"/>
        <end position="300"/>
    </location>
</feature>
<feature type="transmembrane region" description="Helical" evidence="6">
    <location>
        <begin position="306"/>
        <end position="323"/>
    </location>
</feature>
<keyword evidence="5 6" id="KW-0472">Membrane</keyword>
<accession>A0A1Q2LI00</accession>
<feature type="transmembrane region" description="Helical" evidence="6">
    <location>
        <begin position="20"/>
        <end position="43"/>
    </location>
</feature>
<feature type="transmembrane region" description="Helical" evidence="6">
    <location>
        <begin position="344"/>
        <end position="369"/>
    </location>
</feature>
<reference evidence="8 9" key="1">
    <citation type="submission" date="2017-02" db="EMBL/GenBank/DDBJ databases">
        <title>Whole genome sequencing of Helicobacter bilis strain AAQJH.</title>
        <authorList>
            <person name="Conlan S."/>
            <person name="Thomas P.J."/>
            <person name="Mullikin J."/>
            <person name="Palmore T.N."/>
            <person name="Frank K.M."/>
            <person name="Segre J.A."/>
        </authorList>
    </citation>
    <scope>NUCLEOTIDE SEQUENCE [LARGE SCALE GENOMIC DNA]</scope>
    <source>
        <strain evidence="8 9">AAQJH</strain>
    </source>
</reference>
<evidence type="ECO:0000259" key="7">
    <source>
        <dbReference type="PROSITE" id="PS50850"/>
    </source>
</evidence>
<dbReference type="GO" id="GO:0005886">
    <property type="term" value="C:plasma membrane"/>
    <property type="evidence" value="ECO:0007669"/>
    <property type="project" value="UniProtKB-SubCell"/>
</dbReference>
<keyword evidence="4 6" id="KW-1133">Transmembrane helix</keyword>
<keyword evidence="2" id="KW-1003">Cell membrane</keyword>
<evidence type="ECO:0000313" key="9">
    <source>
        <dbReference type="Proteomes" id="UP000188298"/>
    </source>
</evidence>
<feature type="transmembrane region" description="Helical" evidence="6">
    <location>
        <begin position="375"/>
        <end position="392"/>
    </location>
</feature>
<dbReference type="Gene3D" id="1.20.1250.20">
    <property type="entry name" value="MFS general substrate transporter like domains"/>
    <property type="match status" value="1"/>
</dbReference>
<feature type="domain" description="Major facilitator superfamily (MFS) profile" evidence="7">
    <location>
        <begin position="1"/>
        <end position="397"/>
    </location>
</feature>
<dbReference type="RefSeq" id="WP_077388635.1">
    <property type="nucleotide sequence ID" value="NZ_CP019645.1"/>
</dbReference>
<evidence type="ECO:0000256" key="1">
    <source>
        <dbReference type="ARBA" id="ARBA00004651"/>
    </source>
</evidence>
<feature type="transmembrane region" description="Helical" evidence="6">
    <location>
        <begin position="55"/>
        <end position="75"/>
    </location>
</feature>
<feature type="transmembrane region" description="Helical" evidence="6">
    <location>
        <begin position="150"/>
        <end position="170"/>
    </location>
</feature>
<dbReference type="Proteomes" id="UP000188298">
    <property type="component" value="Chromosome"/>
</dbReference>
<protein>
    <recommendedName>
        <fullName evidence="7">Major facilitator superfamily (MFS) profile domain-containing protein</fullName>
    </recommendedName>
</protein>
<evidence type="ECO:0000256" key="4">
    <source>
        <dbReference type="ARBA" id="ARBA00022989"/>
    </source>
</evidence>
<keyword evidence="3 6" id="KW-0812">Transmembrane</keyword>
<comment type="subcellular location">
    <subcellularLocation>
        <location evidence="1">Cell membrane</location>
        <topology evidence="1">Multi-pass membrane protein</topology>
    </subcellularLocation>
</comment>
<organism evidence="8 9">
    <name type="scientific">Helicobacter bilis</name>
    <dbReference type="NCBI Taxonomy" id="37372"/>
    <lineage>
        <taxon>Bacteria</taxon>
        <taxon>Pseudomonadati</taxon>
        <taxon>Campylobacterota</taxon>
        <taxon>Epsilonproteobacteria</taxon>
        <taxon>Campylobacterales</taxon>
        <taxon>Helicobacteraceae</taxon>
        <taxon>Helicobacter</taxon>
    </lineage>
</organism>
<dbReference type="PRINTS" id="PR01035">
    <property type="entry name" value="TCRTETA"/>
</dbReference>
<dbReference type="GO" id="GO:0022857">
    <property type="term" value="F:transmembrane transporter activity"/>
    <property type="evidence" value="ECO:0007669"/>
    <property type="project" value="InterPro"/>
</dbReference>
<sequence>MMNKFDTKIITITERLGFKLALFSAAMMTILGPTLITPALPAIYREFSDTPHIELLVGLSVTIPALFMMCLTPLAGILMDKFGRLKFLYPAMIFWVIAGCAGAWCDDIYSLLASRCVLGIASSFITTAASALLGDYYAVGDGRREKALSLQGFVMALGGAGLTIIAGYLASFSWHYVFYVYASGICIFILCIFYLFEPRILRKNTQILQQDSKVDYKNFIKIYFAGFFVMMIYYLAGVQFPHYIENILGLEEKYIGLAMAIPGIFYAFSAYFYKNLRIFLSIESIYVYAFVFESLGFFLVALIDDFIVTCCALAIFGIVGGIITTNNSNYLFSIAKPQVRARAYGGLASCLFFGQFISPIITTPIVLAIGFQAQFYLWAGMIMLVALVYLKNAKNGVAIHREHK</sequence>
<gene>
    <name evidence="8" type="ORF">XJ32_05715</name>
</gene>
<evidence type="ECO:0000256" key="3">
    <source>
        <dbReference type="ARBA" id="ARBA00022692"/>
    </source>
</evidence>
<feature type="transmembrane region" description="Helical" evidence="6">
    <location>
        <begin position="222"/>
        <end position="242"/>
    </location>
</feature>
<dbReference type="SUPFAM" id="SSF103473">
    <property type="entry name" value="MFS general substrate transporter"/>
    <property type="match status" value="1"/>
</dbReference>
<feature type="transmembrane region" description="Helical" evidence="6">
    <location>
        <begin position="254"/>
        <end position="273"/>
    </location>
</feature>
<evidence type="ECO:0000256" key="5">
    <source>
        <dbReference type="ARBA" id="ARBA00023136"/>
    </source>
</evidence>
<dbReference type="EMBL" id="CP019645">
    <property type="protein sequence ID" value="AQQ59667.1"/>
    <property type="molecule type" value="Genomic_DNA"/>
</dbReference>
<dbReference type="KEGG" id="hbl:XJ32_05715"/>
<evidence type="ECO:0000256" key="2">
    <source>
        <dbReference type="ARBA" id="ARBA00022475"/>
    </source>
</evidence>
<dbReference type="InterPro" id="IPR036259">
    <property type="entry name" value="MFS_trans_sf"/>
</dbReference>
<dbReference type="InterPro" id="IPR050189">
    <property type="entry name" value="MFS_Efflux_Transporters"/>
</dbReference>
<feature type="transmembrane region" description="Helical" evidence="6">
    <location>
        <begin position="176"/>
        <end position="196"/>
    </location>
</feature>
<proteinExistence type="predicted"/>
<dbReference type="InterPro" id="IPR020846">
    <property type="entry name" value="MFS_dom"/>
</dbReference>
<dbReference type="CDD" id="cd17473">
    <property type="entry name" value="MFS_arabinose_efflux_permease_like"/>
    <property type="match status" value="1"/>
</dbReference>
<dbReference type="PANTHER" id="PTHR43124:SF3">
    <property type="entry name" value="CHLORAMPHENICOL EFFLUX PUMP RV0191"/>
    <property type="match status" value="1"/>
</dbReference>
<feature type="transmembrane region" description="Helical" evidence="6">
    <location>
        <begin position="87"/>
        <end position="105"/>
    </location>
</feature>
<dbReference type="InterPro" id="IPR011701">
    <property type="entry name" value="MFS"/>
</dbReference>
<dbReference type="AlphaFoldDB" id="A0A1Q2LI00"/>
<dbReference type="InterPro" id="IPR001958">
    <property type="entry name" value="Tet-R_TetA/multi-R_MdtG-like"/>
</dbReference>
<dbReference type="PROSITE" id="PS50850">
    <property type="entry name" value="MFS"/>
    <property type="match status" value="1"/>
</dbReference>
<feature type="transmembrane region" description="Helical" evidence="6">
    <location>
        <begin position="117"/>
        <end position="138"/>
    </location>
</feature>
<name>A0A1Q2LI00_9HELI</name>